<dbReference type="EMBL" id="NEDP02005456">
    <property type="protein sequence ID" value="OWF40679.1"/>
    <property type="molecule type" value="Genomic_DNA"/>
</dbReference>
<keyword evidence="5" id="KW-0349">Heme</keyword>
<accession>A0A210PW31</accession>
<dbReference type="Gene3D" id="1.10.640.10">
    <property type="entry name" value="Haem peroxidase domain superfamily, animal type"/>
    <property type="match status" value="2"/>
</dbReference>
<dbReference type="Pfam" id="PF03098">
    <property type="entry name" value="An_peroxidase"/>
    <property type="match status" value="2"/>
</dbReference>
<dbReference type="PANTHER" id="PTHR11475">
    <property type="entry name" value="OXIDASE/PEROXIDASE"/>
    <property type="match status" value="1"/>
</dbReference>
<comment type="caution">
    <text evidence="6">The sequence shown here is derived from an EMBL/GenBank/DDBJ whole genome shotgun (WGS) entry which is preliminary data.</text>
</comment>
<dbReference type="GO" id="GO:0005576">
    <property type="term" value="C:extracellular region"/>
    <property type="evidence" value="ECO:0007669"/>
    <property type="project" value="UniProtKB-SubCell"/>
</dbReference>
<dbReference type="InterPro" id="IPR010255">
    <property type="entry name" value="Haem_peroxidase_sf"/>
</dbReference>
<keyword evidence="5" id="KW-0408">Iron</keyword>
<dbReference type="FunFam" id="1.10.640.10:FF:000003">
    <property type="entry name" value="chorion peroxidase"/>
    <property type="match status" value="2"/>
</dbReference>
<name>A0A210PW31_MIZYE</name>
<feature type="binding site" description="axial binding residue" evidence="5">
    <location>
        <position position="483"/>
    </location>
    <ligand>
        <name>heme b</name>
        <dbReference type="ChEBI" id="CHEBI:60344"/>
    </ligand>
    <ligandPart>
        <name>Fe</name>
        <dbReference type="ChEBI" id="CHEBI:18248"/>
    </ligandPart>
</feature>
<sequence>MTVALKQPFFRSHWSKSSPKIMVLYLRAALIGAVICYLTDVTSAQDKKIDILERELIEEVMRFAKEKGEGAVKEKKKQRKLFFDSGVDKHNHGNSVRQLHQLKMSSPETRAKEEYAIQSLAATRELQQLTGLSLQEIQYSEEIVSEWRRQTQCPSVITAPQCPTTRSLYRTSNGQCNNLQNPDWGSAGISQRRYLEAKYSDGIGLPRNMSSRDSIALPSARVVSNVLFVNTSSQRTDSEMSLMVMAWGQFLDHDITLTPTAAGEEGSQIDCCDTTGSARDECFPITIPTNDQHFRTNCMSFVRSSAAVDSCDPAMRQQTNAITSFVDGSNVYGSSAAETTNLRQFRKGKLRSSQGNLPPAGSEDSCIVSTTGDFCIETGDVRANVIPHLGANHVLFFREHNRIANELSTLNPQWNDEKTFQETRKIVSALLQQITYYEWLPSILAPEFLEIYNLKRSNRDPYSASVDPTIKNSFAVAAMRYGHSLVSGFQAFLLHDYMTYEVKPIEETFFKPSMVVGNSGNDVPMLARWVCANESMKRDRILERGIRDLLFLDSEGHSFDLGALNVQRGRDHGVPSYNDWREWAGLPRATAFSQLSEHSKREIRLLQNVYNHVDDIDLFAGGISERDVSGGHLGRVFSHIFARQFSELKAGDRFFYERPTAEGFTKDQLAEIRKVKLSKVMCENFGIDLIPENVFKMVGISEDSFPKIMLKFNKFKKGKGLWKFNSSLLHDLEYLNIINDTIKTWRRQTQCPSVITAPQCPTTSSLYRTSNGQCNNLQNPDWGSAGISQRRYLDAKYSDGIGLPRNISSRDSTALPSARVVSNVLFVNTSSQRTDSEMSLMVMAWGQFLDHDITLTPTAAGRSTALIRPQNVLLAYYDSTEFIFCFPITIPTNDQHFRTNCMSFVRSSAAVDSCDPAMRQQTNAITSFVDGSNVYGSSAAETTNLRQFRKGKTIDRLELYIDDRTMASKAALSWFCDIITGKSLCHHIKICDIEPGKSLCHNPFAPAGDVRANVVPHLGANHVLFFREHNRIAKELSTLNPQWNDEKTFEETRKIISALLQQITYYEWLPSILAPEFLEIYNLKRSNRDPYSASVDPTIKNSFAVAAMRYGHSLVSGVQAFLLHDFMTYEVKPIEETFFKPSMVVGNRGNDVPMLARWVCANESMKRDRILERGIRDLLFLDSEGHSFDLGALNVQRGRDHGVPSYNDWREWAGLPRATAFSQLSEHTKREIRLLQKVYNHVDDIDLFAGGISERDVSGGHLGRVFSHIFARQFSELKAGDRFFYERPTAEGFTKDQLAEIRKVKLSKVMCENFGLDLIPENVFKLVGM</sequence>
<comment type="subcellular location">
    <subcellularLocation>
        <location evidence="1">Secreted</location>
    </subcellularLocation>
</comment>
<evidence type="ECO:0000256" key="2">
    <source>
        <dbReference type="ARBA" id="ARBA00022525"/>
    </source>
</evidence>
<reference evidence="6 7" key="1">
    <citation type="journal article" date="2017" name="Nat. Ecol. Evol.">
        <title>Scallop genome provides insights into evolution of bilaterian karyotype and development.</title>
        <authorList>
            <person name="Wang S."/>
            <person name="Zhang J."/>
            <person name="Jiao W."/>
            <person name="Li J."/>
            <person name="Xun X."/>
            <person name="Sun Y."/>
            <person name="Guo X."/>
            <person name="Huan P."/>
            <person name="Dong B."/>
            <person name="Zhang L."/>
            <person name="Hu X."/>
            <person name="Sun X."/>
            <person name="Wang J."/>
            <person name="Zhao C."/>
            <person name="Wang Y."/>
            <person name="Wang D."/>
            <person name="Huang X."/>
            <person name="Wang R."/>
            <person name="Lv J."/>
            <person name="Li Y."/>
            <person name="Zhang Z."/>
            <person name="Liu B."/>
            <person name="Lu W."/>
            <person name="Hui Y."/>
            <person name="Liang J."/>
            <person name="Zhou Z."/>
            <person name="Hou R."/>
            <person name="Li X."/>
            <person name="Liu Y."/>
            <person name="Li H."/>
            <person name="Ning X."/>
            <person name="Lin Y."/>
            <person name="Zhao L."/>
            <person name="Xing Q."/>
            <person name="Dou J."/>
            <person name="Li Y."/>
            <person name="Mao J."/>
            <person name="Guo H."/>
            <person name="Dou H."/>
            <person name="Li T."/>
            <person name="Mu C."/>
            <person name="Jiang W."/>
            <person name="Fu Q."/>
            <person name="Fu X."/>
            <person name="Miao Y."/>
            <person name="Liu J."/>
            <person name="Yu Q."/>
            <person name="Li R."/>
            <person name="Liao H."/>
            <person name="Li X."/>
            <person name="Kong Y."/>
            <person name="Jiang Z."/>
            <person name="Chourrout D."/>
            <person name="Li R."/>
            <person name="Bao Z."/>
        </authorList>
    </citation>
    <scope>NUCLEOTIDE SEQUENCE [LARGE SCALE GENOMIC DNA]</scope>
    <source>
        <strain evidence="6 7">PY_sf001</strain>
    </source>
</reference>
<organism evidence="6 7">
    <name type="scientific">Mizuhopecten yessoensis</name>
    <name type="common">Japanese scallop</name>
    <name type="synonym">Patinopecten yessoensis</name>
    <dbReference type="NCBI Taxonomy" id="6573"/>
    <lineage>
        <taxon>Eukaryota</taxon>
        <taxon>Metazoa</taxon>
        <taxon>Spiralia</taxon>
        <taxon>Lophotrochozoa</taxon>
        <taxon>Mollusca</taxon>
        <taxon>Bivalvia</taxon>
        <taxon>Autobranchia</taxon>
        <taxon>Pteriomorphia</taxon>
        <taxon>Pectinida</taxon>
        <taxon>Pectinoidea</taxon>
        <taxon>Pectinidae</taxon>
        <taxon>Mizuhopecten</taxon>
    </lineage>
</organism>
<evidence type="ECO:0000313" key="7">
    <source>
        <dbReference type="Proteomes" id="UP000242188"/>
    </source>
</evidence>
<evidence type="ECO:0000256" key="3">
    <source>
        <dbReference type="ARBA" id="ARBA00022729"/>
    </source>
</evidence>
<dbReference type="OrthoDB" id="823504at2759"/>
<dbReference type="GO" id="GO:0020037">
    <property type="term" value="F:heme binding"/>
    <property type="evidence" value="ECO:0007669"/>
    <property type="project" value="InterPro"/>
</dbReference>
<gene>
    <name evidence="6" type="ORF">KP79_PYT19204</name>
</gene>
<dbReference type="GO" id="GO:0004601">
    <property type="term" value="F:peroxidase activity"/>
    <property type="evidence" value="ECO:0007669"/>
    <property type="project" value="UniProtKB-KW"/>
</dbReference>
<dbReference type="InterPro" id="IPR037120">
    <property type="entry name" value="Haem_peroxidase_sf_animal"/>
</dbReference>
<evidence type="ECO:0000256" key="5">
    <source>
        <dbReference type="PIRSR" id="PIRSR619791-2"/>
    </source>
</evidence>
<dbReference type="GO" id="GO:0006979">
    <property type="term" value="P:response to oxidative stress"/>
    <property type="evidence" value="ECO:0007669"/>
    <property type="project" value="InterPro"/>
</dbReference>
<keyword evidence="4" id="KW-0325">Glycoprotein</keyword>
<dbReference type="CDD" id="cd09823">
    <property type="entry name" value="peroxinectin_like"/>
    <property type="match status" value="2"/>
</dbReference>
<proteinExistence type="predicted"/>
<dbReference type="GO" id="GO:0046872">
    <property type="term" value="F:metal ion binding"/>
    <property type="evidence" value="ECO:0007669"/>
    <property type="project" value="UniProtKB-KW"/>
</dbReference>
<keyword evidence="2" id="KW-0964">Secreted</keyword>
<dbReference type="InterPro" id="IPR019791">
    <property type="entry name" value="Haem_peroxidase_animal"/>
</dbReference>
<keyword evidence="6" id="KW-0575">Peroxidase</keyword>
<keyword evidence="6" id="KW-0560">Oxidoreductase</keyword>
<dbReference type="Proteomes" id="UP000242188">
    <property type="component" value="Unassembled WGS sequence"/>
</dbReference>
<keyword evidence="7" id="KW-1185">Reference proteome</keyword>
<evidence type="ECO:0000256" key="1">
    <source>
        <dbReference type="ARBA" id="ARBA00004613"/>
    </source>
</evidence>
<dbReference type="PRINTS" id="PR00457">
    <property type="entry name" value="ANPEROXIDASE"/>
</dbReference>
<evidence type="ECO:0000256" key="4">
    <source>
        <dbReference type="ARBA" id="ARBA00023180"/>
    </source>
</evidence>
<dbReference type="PANTHER" id="PTHR11475:SF4">
    <property type="entry name" value="CHORION PEROXIDASE"/>
    <property type="match status" value="1"/>
</dbReference>
<keyword evidence="3" id="KW-0732">Signal</keyword>
<keyword evidence="5" id="KW-0479">Metal-binding</keyword>
<protein>
    <submittedName>
        <fullName evidence="6">Myeloperoxidase</fullName>
    </submittedName>
</protein>
<dbReference type="PROSITE" id="PS50292">
    <property type="entry name" value="PEROXIDASE_3"/>
    <property type="match status" value="2"/>
</dbReference>
<evidence type="ECO:0000313" key="6">
    <source>
        <dbReference type="EMBL" id="OWF40679.1"/>
    </source>
</evidence>
<dbReference type="SUPFAM" id="SSF48113">
    <property type="entry name" value="Heme-dependent peroxidases"/>
    <property type="match status" value="2"/>
</dbReference>